<accession>A0A2R8AVE0</accession>
<dbReference type="AlphaFoldDB" id="A0A2R8AVE0"/>
<reference evidence="3" key="1">
    <citation type="submission" date="2018-03" db="EMBL/GenBank/DDBJ databases">
        <authorList>
            <person name="Rodrigo-Torres L."/>
            <person name="Arahal R. D."/>
            <person name="Lucena T."/>
        </authorList>
    </citation>
    <scope>NUCLEOTIDE SEQUENCE [LARGE SCALE GENOMIC DNA]</scope>
    <source>
        <strain evidence="3">CECT 8871</strain>
    </source>
</reference>
<keyword evidence="1" id="KW-0732">Signal</keyword>
<gene>
    <name evidence="2" type="ORF">PRI8871_01800</name>
</gene>
<feature type="chain" id="PRO_5015327718" description="Alginate lyase 2 domain-containing protein" evidence="1">
    <location>
        <begin position="17"/>
        <end position="255"/>
    </location>
</feature>
<proteinExistence type="predicted"/>
<feature type="signal peptide" evidence="1">
    <location>
        <begin position="1"/>
        <end position="16"/>
    </location>
</feature>
<evidence type="ECO:0008006" key="4">
    <source>
        <dbReference type="Google" id="ProtNLM"/>
    </source>
</evidence>
<name>A0A2R8AVE0_9RHOB</name>
<evidence type="ECO:0000256" key="1">
    <source>
        <dbReference type="SAM" id="SignalP"/>
    </source>
</evidence>
<dbReference type="Proteomes" id="UP000244904">
    <property type="component" value="Unassembled WGS sequence"/>
</dbReference>
<keyword evidence="3" id="KW-1185">Reference proteome</keyword>
<dbReference type="RefSeq" id="WP_108885825.1">
    <property type="nucleotide sequence ID" value="NZ_OMOJ01000002.1"/>
</dbReference>
<dbReference type="Gene3D" id="2.60.120.200">
    <property type="match status" value="1"/>
</dbReference>
<protein>
    <recommendedName>
        <fullName evidence="4">Alginate lyase 2 domain-containing protein</fullName>
    </recommendedName>
</protein>
<organism evidence="2 3">
    <name type="scientific">Pseudoprimorskyibacter insulae</name>
    <dbReference type="NCBI Taxonomy" id="1695997"/>
    <lineage>
        <taxon>Bacteria</taxon>
        <taxon>Pseudomonadati</taxon>
        <taxon>Pseudomonadota</taxon>
        <taxon>Alphaproteobacteria</taxon>
        <taxon>Rhodobacterales</taxon>
        <taxon>Paracoccaceae</taxon>
        <taxon>Pseudoprimorskyibacter</taxon>
    </lineage>
</organism>
<sequence>MRILLSVLFVALSAVAAPALEFKDGDWTTSFYESCKLPVETATANRPRSIQWAGNGDRKLAVTLAPGDKGRCTSDGKWRHGAPYWERAELKQRGVMGKGKLHQISFTANFAGGFTGREETFFQIHGWNSKCDSAPLFMLKWHGKKMQGQALVPTKRTNNKNGTIANWGKLETAIRKQPRLNQLQGKDTRFEVDFDTRRDPATVSMRLNGQTIVNEKPVFFEDCATPTVKLGIYRPGRLNKSVSTLFLDDIRIVSR</sequence>
<dbReference type="EMBL" id="OMOJ01000002">
    <property type="protein sequence ID" value="SPF79998.1"/>
    <property type="molecule type" value="Genomic_DNA"/>
</dbReference>
<dbReference type="OrthoDB" id="7834696at2"/>
<evidence type="ECO:0000313" key="2">
    <source>
        <dbReference type="EMBL" id="SPF79998.1"/>
    </source>
</evidence>
<evidence type="ECO:0000313" key="3">
    <source>
        <dbReference type="Proteomes" id="UP000244904"/>
    </source>
</evidence>